<evidence type="ECO:0000313" key="2">
    <source>
        <dbReference type="Proteomes" id="UP000198885"/>
    </source>
</evidence>
<proteinExistence type="predicted"/>
<name>A0A1H9PYX1_9RHOB</name>
<dbReference type="CDD" id="cd00293">
    <property type="entry name" value="USP-like"/>
    <property type="match status" value="1"/>
</dbReference>
<dbReference type="SUPFAM" id="SSF52402">
    <property type="entry name" value="Adenine nucleotide alpha hydrolases-like"/>
    <property type="match status" value="2"/>
</dbReference>
<dbReference type="AlphaFoldDB" id="A0A1H9PYX1"/>
<dbReference type="STRING" id="641238.SAMN04490244_101402"/>
<gene>
    <name evidence="1" type="ORF">SAMN04490244_101402</name>
</gene>
<dbReference type="EMBL" id="FOGU01000001">
    <property type="protein sequence ID" value="SER53417.1"/>
    <property type="molecule type" value="Genomic_DNA"/>
</dbReference>
<dbReference type="Proteomes" id="UP000198885">
    <property type="component" value="Unassembled WGS sequence"/>
</dbReference>
<dbReference type="Gene3D" id="3.40.50.12370">
    <property type="match status" value="1"/>
</dbReference>
<sequence length="278" mass="30429">MKPKTIAIAFYEETGATELARAAAALAGHHGAHLLGLFVMPEIVRNAQLSIHVPPEVLHHARAEHVRVSEQIETQFYEAARREDVRSEWRNIDPDEDQTMADALLDSARAADLVLLGQPAPELRTAGQLHETVIRNVGRPVLIVPHKEIGDGLHRSAVIGWSPTREATRATFDTTGLLDAGARIRLLHVGRPDGRDLAEGPLNAMAEALARHGFDVTVSYREPHAEKIVDVIEHEAAEHGGDFIATGAFGHSRAYDFIIGAVSWDLMTTAERPVLFSK</sequence>
<keyword evidence="2" id="KW-1185">Reference proteome</keyword>
<protein>
    <submittedName>
        <fullName evidence="1">Universal stress protein family protein</fullName>
    </submittedName>
</protein>
<evidence type="ECO:0000313" key="1">
    <source>
        <dbReference type="EMBL" id="SER53417.1"/>
    </source>
</evidence>
<organism evidence="1 2">
    <name type="scientific">Tranquillimonas rosea</name>
    <dbReference type="NCBI Taxonomy" id="641238"/>
    <lineage>
        <taxon>Bacteria</taxon>
        <taxon>Pseudomonadati</taxon>
        <taxon>Pseudomonadota</taxon>
        <taxon>Alphaproteobacteria</taxon>
        <taxon>Rhodobacterales</taxon>
        <taxon>Roseobacteraceae</taxon>
        <taxon>Tranquillimonas</taxon>
    </lineage>
</organism>
<accession>A0A1H9PYX1</accession>
<dbReference type="RefSeq" id="WP_092687538.1">
    <property type="nucleotide sequence ID" value="NZ_FOGU01000001.1"/>
</dbReference>
<reference evidence="1 2" key="1">
    <citation type="submission" date="2016-10" db="EMBL/GenBank/DDBJ databases">
        <authorList>
            <person name="de Groot N.N."/>
        </authorList>
    </citation>
    <scope>NUCLEOTIDE SEQUENCE [LARGE SCALE GENOMIC DNA]</scope>
    <source>
        <strain evidence="1 2">DSM 23042</strain>
    </source>
</reference>